<feature type="compositionally biased region" description="Polar residues" evidence="1">
    <location>
        <begin position="44"/>
        <end position="59"/>
    </location>
</feature>
<dbReference type="EMBL" id="JBJQND010000006">
    <property type="protein sequence ID" value="KAL3874430.1"/>
    <property type="molecule type" value="Genomic_DNA"/>
</dbReference>
<name>A0ABD3WKE3_SINWO</name>
<evidence type="ECO:0000313" key="3">
    <source>
        <dbReference type="Proteomes" id="UP001634394"/>
    </source>
</evidence>
<comment type="caution">
    <text evidence="2">The sequence shown here is derived from an EMBL/GenBank/DDBJ whole genome shotgun (WGS) entry which is preliminary data.</text>
</comment>
<dbReference type="AlphaFoldDB" id="A0ABD3WKE3"/>
<gene>
    <name evidence="2" type="ORF">ACJMK2_037442</name>
</gene>
<dbReference type="Proteomes" id="UP001634394">
    <property type="component" value="Unassembled WGS sequence"/>
</dbReference>
<accession>A0ABD3WKE3</accession>
<evidence type="ECO:0000313" key="2">
    <source>
        <dbReference type="EMBL" id="KAL3874430.1"/>
    </source>
</evidence>
<proteinExistence type="predicted"/>
<evidence type="ECO:0000256" key="1">
    <source>
        <dbReference type="SAM" id="MobiDB-lite"/>
    </source>
</evidence>
<feature type="region of interest" description="Disordered" evidence="1">
    <location>
        <begin position="29"/>
        <end position="66"/>
    </location>
</feature>
<reference evidence="2 3" key="1">
    <citation type="submission" date="2024-11" db="EMBL/GenBank/DDBJ databases">
        <title>Chromosome-level genome assembly of the freshwater bivalve Anodonta woodiana.</title>
        <authorList>
            <person name="Chen X."/>
        </authorList>
    </citation>
    <scope>NUCLEOTIDE SEQUENCE [LARGE SCALE GENOMIC DNA]</scope>
    <source>
        <strain evidence="2">MN2024</strain>
        <tissue evidence="2">Gills</tissue>
    </source>
</reference>
<feature type="non-terminal residue" evidence="2">
    <location>
        <position position="66"/>
    </location>
</feature>
<organism evidence="2 3">
    <name type="scientific">Sinanodonta woodiana</name>
    <name type="common">Chinese pond mussel</name>
    <name type="synonym">Anodonta woodiana</name>
    <dbReference type="NCBI Taxonomy" id="1069815"/>
    <lineage>
        <taxon>Eukaryota</taxon>
        <taxon>Metazoa</taxon>
        <taxon>Spiralia</taxon>
        <taxon>Lophotrochozoa</taxon>
        <taxon>Mollusca</taxon>
        <taxon>Bivalvia</taxon>
        <taxon>Autobranchia</taxon>
        <taxon>Heteroconchia</taxon>
        <taxon>Palaeoheterodonta</taxon>
        <taxon>Unionida</taxon>
        <taxon>Unionoidea</taxon>
        <taxon>Unionidae</taxon>
        <taxon>Unioninae</taxon>
        <taxon>Sinanodonta</taxon>
    </lineage>
</organism>
<sequence>MNMRNRWNQSDNFFQKVCHVVMTSHTKPNSAAVNMVSEDENRPSRMNTDVPSTSGSTHYQKLHSEQ</sequence>
<protein>
    <submittedName>
        <fullName evidence="2">Uncharacterized protein</fullName>
    </submittedName>
</protein>
<keyword evidence="3" id="KW-1185">Reference proteome</keyword>